<dbReference type="AlphaFoldDB" id="A0A366JY05"/>
<gene>
    <name evidence="9" type="ORF">DFO70_10438</name>
</gene>
<keyword evidence="4 7" id="KW-0812">Transmembrane</keyword>
<evidence type="ECO:0000256" key="4">
    <source>
        <dbReference type="ARBA" id="ARBA00022692"/>
    </source>
</evidence>
<accession>A0A366JY05</accession>
<evidence type="ECO:0000313" key="10">
    <source>
        <dbReference type="Proteomes" id="UP000252731"/>
    </source>
</evidence>
<feature type="transmembrane region" description="Helical" evidence="7">
    <location>
        <begin position="303"/>
        <end position="328"/>
    </location>
</feature>
<evidence type="ECO:0000256" key="6">
    <source>
        <dbReference type="ARBA" id="ARBA00023136"/>
    </source>
</evidence>
<dbReference type="OrthoDB" id="65129at2"/>
<keyword evidence="6 7" id="KW-0472">Membrane</keyword>
<comment type="similarity">
    <text evidence="2">Belongs to the acyltransferase 3 family.</text>
</comment>
<sequence>MKRRNLDEIQMARAFAIIAVLVVHTTSEGVTIIPFESALFPLYNFLNIAGKLGTPTFIMLSSFVLFYNYYRRDMTPSLIKNFYIKRLKFILLPYFIFSLIYFSLNWYLYYDYANLYEAAKAFLWDLSLGKAYMHLYFVFISVQLYIMFPILMVLFKRSSFLRKHAIWIGLAIQWIWVWANREYFQVQYKGSISLSYMSFYFVGAYLGIHYDQILEKFKNKGYRISTLAVLITGYITLLVLYPGYMYISRTGRFSYILDSLPEWIQMNLAEFTWATHALFAGVMLFFIAHVLEGKLSARLKSFFMEIGAVSFGIYLVHPMLLILFRTLISGGSPLLYNTWQVVTFFGITILSWLIVRFTYSTIPAYWIFFGKMPPVYSVPKKEKEKKDGISFTEAYEGRKKR</sequence>
<evidence type="ECO:0000256" key="2">
    <source>
        <dbReference type="ARBA" id="ARBA00007400"/>
    </source>
</evidence>
<keyword evidence="5 7" id="KW-1133">Transmembrane helix</keyword>
<keyword evidence="3" id="KW-1003">Cell membrane</keyword>
<dbReference type="InterPro" id="IPR002656">
    <property type="entry name" value="Acyl_transf_3_dom"/>
</dbReference>
<keyword evidence="10" id="KW-1185">Reference proteome</keyword>
<feature type="transmembrane region" description="Helical" evidence="7">
    <location>
        <begin position="191"/>
        <end position="210"/>
    </location>
</feature>
<feature type="transmembrane region" description="Helical" evidence="7">
    <location>
        <begin position="222"/>
        <end position="244"/>
    </location>
</feature>
<feature type="transmembrane region" description="Helical" evidence="7">
    <location>
        <begin position="161"/>
        <end position="179"/>
    </location>
</feature>
<reference evidence="9 10" key="1">
    <citation type="submission" date="2018-06" db="EMBL/GenBank/DDBJ databases">
        <title>Freshwater and sediment microbial communities from various areas in North America, analyzing microbe dynamics in response to fracking.</title>
        <authorList>
            <person name="Lamendella R."/>
        </authorList>
    </citation>
    <scope>NUCLEOTIDE SEQUENCE [LARGE SCALE GENOMIC DNA]</scope>
    <source>
        <strain evidence="9 10">14_TX</strain>
    </source>
</reference>
<evidence type="ECO:0000313" key="9">
    <source>
        <dbReference type="EMBL" id="RBP94399.1"/>
    </source>
</evidence>
<feature type="transmembrane region" description="Helical" evidence="7">
    <location>
        <begin position="271"/>
        <end position="291"/>
    </location>
</feature>
<evidence type="ECO:0000256" key="3">
    <source>
        <dbReference type="ARBA" id="ARBA00022475"/>
    </source>
</evidence>
<comment type="caution">
    <text evidence="9">The sequence shown here is derived from an EMBL/GenBank/DDBJ whole genome shotgun (WGS) entry which is preliminary data.</text>
</comment>
<dbReference type="EMBL" id="QNSF01000004">
    <property type="protein sequence ID" value="RBP94399.1"/>
    <property type="molecule type" value="Genomic_DNA"/>
</dbReference>
<evidence type="ECO:0000256" key="5">
    <source>
        <dbReference type="ARBA" id="ARBA00022989"/>
    </source>
</evidence>
<feature type="transmembrane region" description="Helical" evidence="7">
    <location>
        <begin position="53"/>
        <end position="70"/>
    </location>
</feature>
<dbReference type="Pfam" id="PF01757">
    <property type="entry name" value="Acyl_transf_3"/>
    <property type="match status" value="1"/>
</dbReference>
<proteinExistence type="inferred from homology"/>
<dbReference type="GO" id="GO:0009246">
    <property type="term" value="P:enterobacterial common antigen biosynthetic process"/>
    <property type="evidence" value="ECO:0007669"/>
    <property type="project" value="TreeGrafter"/>
</dbReference>
<dbReference type="GO" id="GO:0005886">
    <property type="term" value="C:plasma membrane"/>
    <property type="evidence" value="ECO:0007669"/>
    <property type="project" value="UniProtKB-SubCell"/>
</dbReference>
<dbReference type="PANTHER" id="PTHR40074:SF2">
    <property type="entry name" value="O-ACETYLTRANSFERASE WECH"/>
    <property type="match status" value="1"/>
</dbReference>
<dbReference type="PANTHER" id="PTHR40074">
    <property type="entry name" value="O-ACETYLTRANSFERASE WECH"/>
    <property type="match status" value="1"/>
</dbReference>
<feature type="transmembrane region" description="Helical" evidence="7">
    <location>
        <begin position="91"/>
        <end position="110"/>
    </location>
</feature>
<dbReference type="GO" id="GO:0016413">
    <property type="term" value="F:O-acetyltransferase activity"/>
    <property type="evidence" value="ECO:0007669"/>
    <property type="project" value="TreeGrafter"/>
</dbReference>
<dbReference type="RefSeq" id="WP_113882192.1">
    <property type="nucleotide sequence ID" value="NZ_QNSF01000004.1"/>
</dbReference>
<feature type="transmembrane region" description="Helical" evidence="7">
    <location>
        <begin position="334"/>
        <end position="355"/>
    </location>
</feature>
<name>A0A366JY05_CYTFI</name>
<evidence type="ECO:0000259" key="8">
    <source>
        <dbReference type="Pfam" id="PF01757"/>
    </source>
</evidence>
<protein>
    <submittedName>
        <fullName evidence="9">Peptidoglycan/LPS O-acetylase OafA/YrhL</fullName>
    </submittedName>
</protein>
<comment type="subcellular location">
    <subcellularLocation>
        <location evidence="1">Cell membrane</location>
        <topology evidence="1">Multi-pass membrane protein</topology>
    </subcellularLocation>
</comment>
<feature type="domain" description="Acyltransferase 3" evidence="8">
    <location>
        <begin position="8"/>
        <end position="355"/>
    </location>
</feature>
<dbReference type="Proteomes" id="UP000252731">
    <property type="component" value="Unassembled WGS sequence"/>
</dbReference>
<feature type="transmembrane region" description="Helical" evidence="7">
    <location>
        <begin position="133"/>
        <end position="154"/>
    </location>
</feature>
<evidence type="ECO:0000256" key="7">
    <source>
        <dbReference type="SAM" id="Phobius"/>
    </source>
</evidence>
<evidence type="ECO:0000256" key="1">
    <source>
        <dbReference type="ARBA" id="ARBA00004651"/>
    </source>
</evidence>
<organism evidence="9 10">
    <name type="scientific">Cytobacillus firmus</name>
    <name type="common">Bacillus firmus</name>
    <dbReference type="NCBI Taxonomy" id="1399"/>
    <lineage>
        <taxon>Bacteria</taxon>
        <taxon>Bacillati</taxon>
        <taxon>Bacillota</taxon>
        <taxon>Bacilli</taxon>
        <taxon>Bacillales</taxon>
        <taxon>Bacillaceae</taxon>
        <taxon>Cytobacillus</taxon>
    </lineage>
</organism>